<dbReference type="Gene3D" id="3.30.1330.40">
    <property type="entry name" value="RutC-like"/>
    <property type="match status" value="1"/>
</dbReference>
<sequence length="117" mass="12554">MTIERLHTNDRMSQVVIHNDTVYLAGQVALKAPGASVTDQTKAILDQIDGLLAEAGTDKSKALTATIWLNSMDDFAEMNAVWDEWSKGGAAPCRAAVESPRLAAPEFTVEIGLIAAR</sequence>
<dbReference type="AlphaFoldDB" id="A0AAN4USS4"/>
<name>A0AAN4USS4_9RHOB</name>
<evidence type="ECO:0000313" key="3">
    <source>
        <dbReference type="Proteomes" id="UP000199541"/>
    </source>
</evidence>
<reference evidence="2 3" key="2">
    <citation type="submission" date="2016-10" db="EMBL/GenBank/DDBJ databases">
        <authorList>
            <person name="Varghese N."/>
            <person name="Submissions S."/>
        </authorList>
    </citation>
    <scope>NUCLEOTIDE SEQUENCE [LARGE SCALE GENOMIC DNA]</scope>
    <source>
        <strain evidence="2 3">DSM 24802</strain>
    </source>
</reference>
<keyword evidence="3" id="KW-1185">Reference proteome</keyword>
<evidence type="ECO:0000313" key="1">
    <source>
        <dbReference type="EMBL" id="GHE03470.1"/>
    </source>
</evidence>
<dbReference type="InterPro" id="IPR035709">
    <property type="entry name" value="YoaB-like"/>
</dbReference>
<protein>
    <submittedName>
        <fullName evidence="2">Enamine deaminase RidA, house cleaning of reactive enamine intermediates, YjgF/YER057c/UK114 family</fullName>
    </submittedName>
</protein>
<dbReference type="PANTHER" id="PTHR47328">
    <property type="match status" value="1"/>
</dbReference>
<dbReference type="RefSeq" id="WP_035837589.1">
    <property type="nucleotide sequence ID" value="NZ_BNAB01000013.1"/>
</dbReference>
<proteinExistence type="predicted"/>
<dbReference type="Proteomes" id="UP000634647">
    <property type="component" value="Unassembled WGS sequence"/>
</dbReference>
<dbReference type="Proteomes" id="UP000199541">
    <property type="component" value="Unassembled WGS sequence"/>
</dbReference>
<dbReference type="Pfam" id="PF01042">
    <property type="entry name" value="Ribonuc_L-PSP"/>
    <property type="match status" value="1"/>
</dbReference>
<dbReference type="InterPro" id="IPR006175">
    <property type="entry name" value="YjgF/YER057c/UK114"/>
</dbReference>
<dbReference type="PANTHER" id="PTHR47328:SF1">
    <property type="entry name" value="RUTC FAMILY PROTEIN YOAB"/>
    <property type="match status" value="1"/>
</dbReference>
<dbReference type="InterPro" id="IPR035959">
    <property type="entry name" value="RutC-like_sf"/>
</dbReference>
<dbReference type="EMBL" id="BNAB01000013">
    <property type="protein sequence ID" value="GHE03470.1"/>
    <property type="molecule type" value="Genomic_DNA"/>
</dbReference>
<accession>A0AAN4USS4</accession>
<dbReference type="SUPFAM" id="SSF55298">
    <property type="entry name" value="YjgF-like"/>
    <property type="match status" value="1"/>
</dbReference>
<dbReference type="CDD" id="cd06150">
    <property type="entry name" value="YjgF_YER057c_UK114_like_2"/>
    <property type="match status" value="1"/>
</dbReference>
<gene>
    <name evidence="1" type="ORF">GCM10008024_26950</name>
    <name evidence="2" type="ORF">SAMN05444006_1166</name>
</gene>
<evidence type="ECO:0000313" key="4">
    <source>
        <dbReference type="Proteomes" id="UP000634647"/>
    </source>
</evidence>
<evidence type="ECO:0000313" key="2">
    <source>
        <dbReference type="EMBL" id="SDX42672.1"/>
    </source>
</evidence>
<organism evidence="1 4">
    <name type="scientific">Allgaiera indica</name>
    <dbReference type="NCBI Taxonomy" id="765699"/>
    <lineage>
        <taxon>Bacteria</taxon>
        <taxon>Pseudomonadati</taxon>
        <taxon>Pseudomonadota</taxon>
        <taxon>Alphaproteobacteria</taxon>
        <taxon>Rhodobacterales</taxon>
        <taxon>Paracoccaceae</taxon>
        <taxon>Allgaiera</taxon>
    </lineage>
</organism>
<reference evidence="1" key="3">
    <citation type="submission" date="2023-06" db="EMBL/GenBank/DDBJ databases">
        <authorList>
            <person name="Sun Q."/>
            <person name="Zhou Y."/>
        </authorList>
    </citation>
    <scope>NUCLEOTIDE SEQUENCE</scope>
    <source>
        <strain evidence="1">CGMCC 1.10859</strain>
    </source>
</reference>
<dbReference type="EMBL" id="FNOB01000016">
    <property type="protein sequence ID" value="SDX42672.1"/>
    <property type="molecule type" value="Genomic_DNA"/>
</dbReference>
<reference evidence="1" key="1">
    <citation type="journal article" date="2014" name="Int. J. Syst. Evol. Microbiol.">
        <title>Complete genome sequence of Corynebacterium casei LMG S-19264T (=DSM 44701T), isolated from a smear-ripened cheese.</title>
        <authorList>
            <consortium name="US DOE Joint Genome Institute (JGI-PGF)"/>
            <person name="Walter F."/>
            <person name="Albersmeier A."/>
            <person name="Kalinowski J."/>
            <person name="Ruckert C."/>
        </authorList>
    </citation>
    <scope>NUCLEOTIDE SEQUENCE</scope>
    <source>
        <strain evidence="1">CGMCC 1.10859</strain>
    </source>
</reference>
<comment type="caution">
    <text evidence="1">The sequence shown here is derived from an EMBL/GenBank/DDBJ whole genome shotgun (WGS) entry which is preliminary data.</text>
</comment>